<dbReference type="Proteomes" id="UP000523821">
    <property type="component" value="Unassembled WGS sequence"/>
</dbReference>
<feature type="domain" description="Response regulatory" evidence="5">
    <location>
        <begin position="6"/>
        <end position="122"/>
    </location>
</feature>
<evidence type="ECO:0000313" key="7">
    <source>
        <dbReference type="Proteomes" id="UP000523821"/>
    </source>
</evidence>
<evidence type="ECO:0000256" key="3">
    <source>
        <dbReference type="ARBA" id="ARBA00023163"/>
    </source>
</evidence>
<dbReference type="GO" id="GO:0000160">
    <property type="term" value="P:phosphorelay signal transduction system"/>
    <property type="evidence" value="ECO:0007669"/>
    <property type="project" value="InterPro"/>
</dbReference>
<reference evidence="6 7" key="1">
    <citation type="submission" date="2020-08" db="EMBL/GenBank/DDBJ databases">
        <title>Genomic Encyclopedia of Type Strains, Phase IV (KMG-IV): sequencing the most valuable type-strain genomes for metagenomic binning, comparative biology and taxonomic classification.</title>
        <authorList>
            <person name="Goeker M."/>
        </authorList>
    </citation>
    <scope>NUCLEOTIDE SEQUENCE [LARGE SCALE GENOMIC DNA]</scope>
    <source>
        <strain evidence="6 7">DSM 16268</strain>
    </source>
</reference>
<evidence type="ECO:0000313" key="6">
    <source>
        <dbReference type="EMBL" id="MBB5751004.1"/>
    </source>
</evidence>
<dbReference type="PANTHER" id="PTHR44591">
    <property type="entry name" value="STRESS RESPONSE REGULATOR PROTEIN 1"/>
    <property type="match status" value="1"/>
</dbReference>
<dbReference type="PANTHER" id="PTHR44591:SF3">
    <property type="entry name" value="RESPONSE REGULATORY DOMAIN-CONTAINING PROTEIN"/>
    <property type="match status" value="1"/>
</dbReference>
<dbReference type="Gene3D" id="3.40.50.2300">
    <property type="match status" value="1"/>
</dbReference>
<gene>
    <name evidence="6" type="ORF">GGQ63_000047</name>
</gene>
<accession>A0A7W9FKP3</accession>
<comment type="caution">
    <text evidence="6">The sequence shown here is derived from an EMBL/GenBank/DDBJ whole genome shotgun (WGS) entry which is preliminary data.</text>
</comment>
<feature type="modified residue" description="4-aspartylphosphate" evidence="4">
    <location>
        <position position="56"/>
    </location>
</feature>
<dbReference type="PROSITE" id="PS50110">
    <property type="entry name" value="RESPONSE_REGULATORY"/>
    <property type="match status" value="1"/>
</dbReference>
<sequence length="133" mass="14455">MKTQSTILICDDEEELAQELGEFFLHQGWRVEVCFSGGAAIERLRAGLAPDVLITDLRIAGFDGGEVLAEAHALPPAHRPIMSIIITGHVLDSATHLDFGCDRLYVKPVDPDILLSDIRGFIAQRGEMAETAG</sequence>
<keyword evidence="3" id="KW-0804">Transcription</keyword>
<dbReference type="Pfam" id="PF00072">
    <property type="entry name" value="Response_reg"/>
    <property type="match status" value="1"/>
</dbReference>
<protein>
    <submittedName>
        <fullName evidence="6">CheY-like chemotaxis protein</fullName>
    </submittedName>
</protein>
<keyword evidence="2" id="KW-0805">Transcription regulation</keyword>
<evidence type="ECO:0000256" key="2">
    <source>
        <dbReference type="ARBA" id="ARBA00023015"/>
    </source>
</evidence>
<dbReference type="SUPFAM" id="SSF52172">
    <property type="entry name" value="CheY-like"/>
    <property type="match status" value="1"/>
</dbReference>
<dbReference type="SMART" id="SM00448">
    <property type="entry name" value="REC"/>
    <property type="match status" value="1"/>
</dbReference>
<evidence type="ECO:0000256" key="1">
    <source>
        <dbReference type="ARBA" id="ARBA00022553"/>
    </source>
</evidence>
<organism evidence="6 7">
    <name type="scientific">Prosthecomicrobium pneumaticum</name>
    <dbReference type="NCBI Taxonomy" id="81895"/>
    <lineage>
        <taxon>Bacteria</taxon>
        <taxon>Pseudomonadati</taxon>
        <taxon>Pseudomonadota</taxon>
        <taxon>Alphaproteobacteria</taxon>
        <taxon>Hyphomicrobiales</taxon>
        <taxon>Kaistiaceae</taxon>
        <taxon>Prosthecomicrobium</taxon>
    </lineage>
</organism>
<dbReference type="RefSeq" id="WP_183851595.1">
    <property type="nucleotide sequence ID" value="NZ_JACHOO010000001.1"/>
</dbReference>
<proteinExistence type="predicted"/>
<name>A0A7W9FKP3_9HYPH</name>
<evidence type="ECO:0000256" key="4">
    <source>
        <dbReference type="PROSITE-ProRule" id="PRU00169"/>
    </source>
</evidence>
<keyword evidence="7" id="KW-1185">Reference proteome</keyword>
<dbReference type="AlphaFoldDB" id="A0A7W9FKP3"/>
<dbReference type="EMBL" id="JACHOO010000001">
    <property type="protein sequence ID" value="MBB5751004.1"/>
    <property type="molecule type" value="Genomic_DNA"/>
</dbReference>
<evidence type="ECO:0000259" key="5">
    <source>
        <dbReference type="PROSITE" id="PS50110"/>
    </source>
</evidence>
<dbReference type="InterPro" id="IPR011006">
    <property type="entry name" value="CheY-like_superfamily"/>
</dbReference>
<keyword evidence="1 4" id="KW-0597">Phosphoprotein</keyword>
<dbReference type="InterPro" id="IPR001789">
    <property type="entry name" value="Sig_transdc_resp-reg_receiver"/>
</dbReference>
<dbReference type="InterPro" id="IPR050595">
    <property type="entry name" value="Bact_response_regulator"/>
</dbReference>